<dbReference type="Pfam" id="PF13181">
    <property type="entry name" value="TPR_8"/>
    <property type="match status" value="1"/>
</dbReference>
<comment type="caution">
    <text evidence="2">The sequence shown here is derived from an EMBL/GenBank/DDBJ whole genome shotgun (WGS) entry which is preliminary data.</text>
</comment>
<accession>A0A0R2XB47</accession>
<dbReference type="Pfam" id="PF13432">
    <property type="entry name" value="TPR_16"/>
    <property type="match status" value="1"/>
</dbReference>
<reference evidence="2 3" key="1">
    <citation type="submission" date="2015-10" db="EMBL/GenBank/DDBJ databases">
        <title>Metagenome-Assembled Genomes uncover a global brackish microbiome.</title>
        <authorList>
            <person name="Hugerth L.W."/>
            <person name="Larsson J."/>
            <person name="Alneberg J."/>
            <person name="Lindh M.V."/>
            <person name="Legrand C."/>
            <person name="Pinhassi J."/>
            <person name="Andersson A.F."/>
        </authorList>
    </citation>
    <scope>NUCLEOTIDE SEQUENCE [LARGE SCALE GENOMIC DNA]</scope>
    <source>
        <strain evidence="2">BACL9 MAG-120820-bin42</strain>
    </source>
</reference>
<feature type="repeat" description="TPR" evidence="1">
    <location>
        <begin position="420"/>
        <end position="453"/>
    </location>
</feature>
<keyword evidence="1" id="KW-0802">TPR repeat</keyword>
<dbReference type="Gene3D" id="1.25.40.10">
    <property type="entry name" value="Tetratricopeptide repeat domain"/>
    <property type="match status" value="2"/>
</dbReference>
<dbReference type="PROSITE" id="PS50005">
    <property type="entry name" value="TPR"/>
    <property type="match status" value="1"/>
</dbReference>
<evidence type="ECO:0000313" key="2">
    <source>
        <dbReference type="EMBL" id="KRP33302.1"/>
    </source>
</evidence>
<protein>
    <recommendedName>
        <fullName evidence="4">Tetratricopeptide repeat protein</fullName>
    </recommendedName>
</protein>
<dbReference type="Proteomes" id="UP000051557">
    <property type="component" value="Unassembled WGS sequence"/>
</dbReference>
<evidence type="ECO:0008006" key="4">
    <source>
        <dbReference type="Google" id="ProtNLM"/>
    </source>
</evidence>
<dbReference type="SUPFAM" id="SSF48452">
    <property type="entry name" value="TPR-like"/>
    <property type="match status" value="2"/>
</dbReference>
<organism evidence="2 3">
    <name type="scientific">Verrucomicrobia subdivision 6 bacterium BACL9 MAG-120820-bin42</name>
    <dbReference type="NCBI Taxonomy" id="1655634"/>
    <lineage>
        <taxon>Bacteria</taxon>
        <taxon>Pseudomonadati</taxon>
        <taxon>Verrucomicrobiota</taxon>
        <taxon>Verrucomicrobiia</taxon>
        <taxon>Verrucomicrobiales</taxon>
        <taxon>Verrucomicrobia subdivision 6</taxon>
    </lineage>
</organism>
<dbReference type="AlphaFoldDB" id="A0A0R2XB47"/>
<dbReference type="InterPro" id="IPR019734">
    <property type="entry name" value="TPR_rpt"/>
</dbReference>
<proteinExistence type="predicted"/>
<gene>
    <name evidence="2" type="ORF">ABS32_00630</name>
</gene>
<dbReference type="InterPro" id="IPR011990">
    <property type="entry name" value="TPR-like_helical_dom_sf"/>
</dbReference>
<name>A0A0R2XB47_9BACT</name>
<evidence type="ECO:0000256" key="1">
    <source>
        <dbReference type="PROSITE-ProRule" id="PRU00339"/>
    </source>
</evidence>
<evidence type="ECO:0000313" key="3">
    <source>
        <dbReference type="Proteomes" id="UP000051557"/>
    </source>
</evidence>
<sequence>MSFWGIVYMMAEITSAQLTGSHLDTFRKAKDAMARQNHDYVVMLMPPVLEAHPGLLEGRKILRASQIAKAKSASKMDKNMAAVRIAPAVMQAKSAVGKSLGTGLAKLEEALTLDPFSPQANSALGEIALENDLPGTAVFAFETLRVAKPQDTQNLHGLAKALIACKQMAKARDVYQAIMDIAPTDGAALKGMKDASALVATQSGGWEKSEDFRDSLKNKDESAALESASKVVKSAGAIAEQLARLHAQFEQEPQNVTLARQIAELCETQGSLDHALQWFQFAHEMTQKTDPVLEKSVFRLQCAQLDLEYDQAKAAGSDDSVCEQILARKKSVILEGARERVKRYPNDLQYRFDLGEALIDNGFYKEAVPELQQALRQPSVRHKSLNLLGLSYQRRKMLDLAAKQYALAASEIVAMDIVKKDAIYSLGVILEEMGKKAEALDEFKKIYEVDSQFRDIAERVEAAYQQTE</sequence>
<dbReference type="EMBL" id="LIDM01000009">
    <property type="protein sequence ID" value="KRP33302.1"/>
    <property type="molecule type" value="Genomic_DNA"/>
</dbReference>